<evidence type="ECO:0000256" key="2">
    <source>
        <dbReference type="ARBA" id="ARBA00022741"/>
    </source>
</evidence>
<comment type="caution">
    <text evidence="5">The sequence shown here is derived from an EMBL/GenBank/DDBJ whole genome shotgun (WGS) entry which is preliminary data.</text>
</comment>
<dbReference type="GO" id="GO:0005524">
    <property type="term" value="F:ATP binding"/>
    <property type="evidence" value="ECO:0007669"/>
    <property type="project" value="UniProtKB-KW"/>
</dbReference>
<dbReference type="SMART" id="SM00382">
    <property type="entry name" value="AAA"/>
    <property type="match status" value="1"/>
</dbReference>
<proteinExistence type="inferred from homology"/>
<dbReference type="NCBIfam" id="NF038214">
    <property type="entry name" value="IS21_help_AAA"/>
    <property type="match status" value="1"/>
</dbReference>
<dbReference type="AlphaFoldDB" id="A0A523S371"/>
<evidence type="ECO:0000313" key="5">
    <source>
        <dbReference type="EMBL" id="TET12279.1"/>
    </source>
</evidence>
<dbReference type="InterPro" id="IPR047661">
    <property type="entry name" value="IstB"/>
</dbReference>
<dbReference type="CDD" id="cd00009">
    <property type="entry name" value="AAA"/>
    <property type="match status" value="1"/>
</dbReference>
<comment type="similarity">
    <text evidence="1">Belongs to the IS21/IS1162 putative ATP-binding protein family.</text>
</comment>
<keyword evidence="3" id="KW-0067">ATP-binding</keyword>
<evidence type="ECO:0000256" key="1">
    <source>
        <dbReference type="ARBA" id="ARBA00008059"/>
    </source>
</evidence>
<evidence type="ECO:0000259" key="4">
    <source>
        <dbReference type="SMART" id="SM00382"/>
    </source>
</evidence>
<dbReference type="Pfam" id="PF01695">
    <property type="entry name" value="IstB_IS21"/>
    <property type="match status" value="1"/>
</dbReference>
<organism evidence="5 6">
    <name type="scientific">Aerophobetes bacterium</name>
    <dbReference type="NCBI Taxonomy" id="2030807"/>
    <lineage>
        <taxon>Bacteria</taxon>
        <taxon>Candidatus Aerophobota</taxon>
    </lineage>
</organism>
<sequence>MKDSGRKETMEKITRFTKELRLPATRRNIAEEITEAEKSNLNYEDFLCGLLSKESDLRIENGKKNRIRAANFPYKKYLEDLSLDDLPHDAKKNLKVLKSLDFIKNGQNIIFSGSPGTGKTHLATGLGIKACLAGYKVMYATIPLLINRLKESRSEKTLQLFESRFEKYDLVIADELGYISFDKEGSELLFTYLSLRAGRKSTIITTNLSFERWDEIFMDSVMTAAMIDRLTHKSYMINMNGSSYRLKETKKWLKEQN</sequence>
<dbReference type="InterPro" id="IPR028350">
    <property type="entry name" value="DNAC/IstB-like"/>
</dbReference>
<dbReference type="Gene3D" id="3.40.50.300">
    <property type="entry name" value="P-loop containing nucleotide triphosphate hydrolases"/>
    <property type="match status" value="1"/>
</dbReference>
<dbReference type="InterPro" id="IPR002611">
    <property type="entry name" value="IstB_ATP-bd"/>
</dbReference>
<protein>
    <submittedName>
        <fullName evidence="5">AAA family ATPase</fullName>
    </submittedName>
</protein>
<dbReference type="PANTHER" id="PTHR30050">
    <property type="entry name" value="CHROMOSOMAL REPLICATION INITIATOR PROTEIN DNAA"/>
    <property type="match status" value="1"/>
</dbReference>
<reference evidence="5 6" key="1">
    <citation type="submission" date="2019-03" db="EMBL/GenBank/DDBJ databases">
        <title>Metabolic potential of uncultured bacteria and archaea associated with petroleum seepage in deep-sea sediments.</title>
        <authorList>
            <person name="Dong X."/>
            <person name="Hubert C."/>
        </authorList>
    </citation>
    <scope>NUCLEOTIDE SEQUENCE [LARGE SCALE GENOMIC DNA]</scope>
    <source>
        <strain evidence="5">E44_bin7</strain>
    </source>
</reference>
<dbReference type="InterPro" id="IPR003593">
    <property type="entry name" value="AAA+_ATPase"/>
</dbReference>
<dbReference type="EMBL" id="SOKJ01000098">
    <property type="protein sequence ID" value="TET12279.1"/>
    <property type="molecule type" value="Genomic_DNA"/>
</dbReference>
<dbReference type="PANTHER" id="PTHR30050:SF4">
    <property type="entry name" value="ATP-BINDING PROTEIN RV3427C IN INSERTION SEQUENCE-RELATED"/>
    <property type="match status" value="1"/>
</dbReference>
<evidence type="ECO:0000256" key="3">
    <source>
        <dbReference type="ARBA" id="ARBA00022840"/>
    </source>
</evidence>
<dbReference type="Proteomes" id="UP000316360">
    <property type="component" value="Unassembled WGS sequence"/>
</dbReference>
<feature type="domain" description="AAA+ ATPase" evidence="4">
    <location>
        <begin position="105"/>
        <end position="240"/>
    </location>
</feature>
<dbReference type="SUPFAM" id="SSF52540">
    <property type="entry name" value="P-loop containing nucleoside triphosphate hydrolases"/>
    <property type="match status" value="1"/>
</dbReference>
<gene>
    <name evidence="5" type="ORF">E3J84_01870</name>
</gene>
<keyword evidence="2" id="KW-0547">Nucleotide-binding</keyword>
<accession>A0A523S371</accession>
<name>A0A523S371_UNCAE</name>
<evidence type="ECO:0000313" key="6">
    <source>
        <dbReference type="Proteomes" id="UP000316360"/>
    </source>
</evidence>
<dbReference type="InterPro" id="IPR027417">
    <property type="entry name" value="P-loop_NTPase"/>
</dbReference>
<dbReference type="GO" id="GO:0006260">
    <property type="term" value="P:DNA replication"/>
    <property type="evidence" value="ECO:0007669"/>
    <property type="project" value="TreeGrafter"/>
</dbReference>
<dbReference type="PIRSF" id="PIRSF003073">
    <property type="entry name" value="DNAC_TnpB_IstB"/>
    <property type="match status" value="1"/>
</dbReference>